<dbReference type="RefSeq" id="WP_377570235.1">
    <property type="nucleotide sequence ID" value="NZ_JBHTMP010000015.1"/>
</dbReference>
<name>A0ABW3YEK0_9ACTN</name>
<sequence>MPVIEARGLTKTFRMPDKRPGLVGSLTHLVRPKHRERTAVAGIDLTIDAGEAVAYVGPNGAGKSTTVKLLTGILQPTAGQVEVCGIVPHRNRHANARNIGVLFGQRTQLWWDLQVRDSLSLLRDIHRIPRRRYEERLAEFDALLGLGELLPVVTRRLSLGQRMRADLAAALLHSPSVVFLDEPTIGLDIIARQAVRDFLRAECRKGTTVLLTTHDIGDIEEVCRRLVIIDDGRVIFDGPIDVVRQQIARERTLHLTLDAEWTDGLDIDLPGTHLSLGVSPRHISIVFDRSAYGAGEIVAAVSSRVPVADLRIDEPSIEDVVRRAYSGELGQSTSATPA</sequence>
<dbReference type="InterPro" id="IPR050763">
    <property type="entry name" value="ABC_transporter_ATP-binding"/>
</dbReference>
<accession>A0ABW3YEK0</accession>
<comment type="subcellular location">
    <subcellularLocation>
        <location evidence="1">Cell membrane</location>
        <topology evidence="1">Peripheral membrane protein</topology>
    </subcellularLocation>
</comment>
<evidence type="ECO:0000256" key="2">
    <source>
        <dbReference type="ARBA" id="ARBA00022448"/>
    </source>
</evidence>
<reference evidence="8" key="1">
    <citation type="journal article" date="2019" name="Int. J. Syst. Evol. Microbiol.">
        <title>The Global Catalogue of Microorganisms (GCM) 10K type strain sequencing project: providing services to taxonomists for standard genome sequencing and annotation.</title>
        <authorList>
            <consortium name="The Broad Institute Genomics Platform"/>
            <consortium name="The Broad Institute Genome Sequencing Center for Infectious Disease"/>
            <person name="Wu L."/>
            <person name="Ma J."/>
        </authorList>
    </citation>
    <scope>NUCLEOTIDE SEQUENCE [LARGE SCALE GENOMIC DNA]</scope>
    <source>
        <strain evidence="8">JCM 31037</strain>
    </source>
</reference>
<organism evidence="7 8">
    <name type="scientific">Micromonospora sonneratiae</name>
    <dbReference type="NCBI Taxonomy" id="1184706"/>
    <lineage>
        <taxon>Bacteria</taxon>
        <taxon>Bacillati</taxon>
        <taxon>Actinomycetota</taxon>
        <taxon>Actinomycetes</taxon>
        <taxon>Micromonosporales</taxon>
        <taxon>Micromonosporaceae</taxon>
        <taxon>Micromonospora</taxon>
    </lineage>
</organism>
<gene>
    <name evidence="7" type="ORF">ACFQ4H_12315</name>
</gene>
<evidence type="ECO:0000256" key="3">
    <source>
        <dbReference type="ARBA" id="ARBA00022741"/>
    </source>
</evidence>
<dbReference type="PANTHER" id="PTHR42711:SF1">
    <property type="entry name" value="ABC-TRANSPORT PROTEIN, ATP-BINDING COMPONENT"/>
    <property type="match status" value="1"/>
</dbReference>
<dbReference type="PROSITE" id="PS50893">
    <property type="entry name" value="ABC_TRANSPORTER_2"/>
    <property type="match status" value="1"/>
</dbReference>
<proteinExistence type="predicted"/>
<keyword evidence="8" id="KW-1185">Reference proteome</keyword>
<evidence type="ECO:0000256" key="4">
    <source>
        <dbReference type="ARBA" id="ARBA00022840"/>
    </source>
</evidence>
<dbReference type="Proteomes" id="UP001597260">
    <property type="component" value="Unassembled WGS sequence"/>
</dbReference>
<dbReference type="Pfam" id="PF00005">
    <property type="entry name" value="ABC_tran"/>
    <property type="match status" value="1"/>
</dbReference>
<dbReference type="GO" id="GO:0005524">
    <property type="term" value="F:ATP binding"/>
    <property type="evidence" value="ECO:0007669"/>
    <property type="project" value="UniProtKB-KW"/>
</dbReference>
<dbReference type="PANTHER" id="PTHR42711">
    <property type="entry name" value="ABC TRANSPORTER ATP-BINDING PROTEIN"/>
    <property type="match status" value="1"/>
</dbReference>
<evidence type="ECO:0000259" key="6">
    <source>
        <dbReference type="PROSITE" id="PS50893"/>
    </source>
</evidence>
<keyword evidence="4 7" id="KW-0067">ATP-binding</keyword>
<dbReference type="SMART" id="SM00382">
    <property type="entry name" value="AAA"/>
    <property type="match status" value="1"/>
</dbReference>
<keyword evidence="5" id="KW-0046">Antibiotic resistance</keyword>
<dbReference type="InterPro" id="IPR003439">
    <property type="entry name" value="ABC_transporter-like_ATP-bd"/>
</dbReference>
<feature type="domain" description="ABC transporter" evidence="6">
    <location>
        <begin position="24"/>
        <end position="256"/>
    </location>
</feature>
<evidence type="ECO:0000313" key="8">
    <source>
        <dbReference type="Proteomes" id="UP001597260"/>
    </source>
</evidence>
<evidence type="ECO:0000313" key="7">
    <source>
        <dbReference type="EMBL" id="MFD1321875.1"/>
    </source>
</evidence>
<keyword evidence="2" id="KW-0813">Transport</keyword>
<dbReference type="PROSITE" id="PS00211">
    <property type="entry name" value="ABC_TRANSPORTER_1"/>
    <property type="match status" value="1"/>
</dbReference>
<evidence type="ECO:0000256" key="5">
    <source>
        <dbReference type="ARBA" id="ARBA00023251"/>
    </source>
</evidence>
<dbReference type="Gene3D" id="3.40.50.300">
    <property type="entry name" value="P-loop containing nucleotide triphosphate hydrolases"/>
    <property type="match status" value="1"/>
</dbReference>
<dbReference type="InterPro" id="IPR017871">
    <property type="entry name" value="ABC_transporter-like_CS"/>
</dbReference>
<comment type="caution">
    <text evidence="7">The sequence shown here is derived from an EMBL/GenBank/DDBJ whole genome shotgun (WGS) entry which is preliminary data.</text>
</comment>
<dbReference type="InterPro" id="IPR027417">
    <property type="entry name" value="P-loop_NTPase"/>
</dbReference>
<protein>
    <submittedName>
        <fullName evidence="7">ATP-binding cassette domain-containing protein</fullName>
    </submittedName>
</protein>
<dbReference type="EMBL" id="JBHTMP010000015">
    <property type="protein sequence ID" value="MFD1321875.1"/>
    <property type="molecule type" value="Genomic_DNA"/>
</dbReference>
<evidence type="ECO:0000256" key="1">
    <source>
        <dbReference type="ARBA" id="ARBA00004202"/>
    </source>
</evidence>
<keyword evidence="3" id="KW-0547">Nucleotide-binding</keyword>
<dbReference type="SUPFAM" id="SSF52540">
    <property type="entry name" value="P-loop containing nucleoside triphosphate hydrolases"/>
    <property type="match status" value="1"/>
</dbReference>
<dbReference type="InterPro" id="IPR003593">
    <property type="entry name" value="AAA+_ATPase"/>
</dbReference>